<evidence type="ECO:0000313" key="2">
    <source>
        <dbReference type="EMBL" id="MBW7453122.1"/>
    </source>
</evidence>
<accession>A0ABS7BX01</accession>
<gene>
    <name evidence="2" type="ORF">K0U00_03600</name>
</gene>
<comment type="caution">
    <text evidence="2">The sequence shown here is derived from an EMBL/GenBank/DDBJ whole genome shotgun (WGS) entry which is preliminary data.</text>
</comment>
<organism evidence="2 3">
    <name type="scientific">Paenibacillus sepulcri</name>
    <dbReference type="NCBI Taxonomy" id="359917"/>
    <lineage>
        <taxon>Bacteria</taxon>
        <taxon>Bacillati</taxon>
        <taxon>Bacillota</taxon>
        <taxon>Bacilli</taxon>
        <taxon>Bacillales</taxon>
        <taxon>Paenibacillaceae</taxon>
        <taxon>Paenibacillus</taxon>
    </lineage>
</organism>
<keyword evidence="2" id="KW-0378">Hydrolase</keyword>
<reference evidence="2 3" key="1">
    <citation type="submission" date="2021-07" db="EMBL/GenBank/DDBJ databases">
        <title>Paenibacillus radiodurans sp. nov., isolated from the southeastern edge of Tengger Desert.</title>
        <authorList>
            <person name="Zhang G."/>
        </authorList>
    </citation>
    <scope>NUCLEOTIDE SEQUENCE [LARGE SCALE GENOMIC DNA]</scope>
    <source>
        <strain evidence="2 3">CCM 7311</strain>
    </source>
</reference>
<dbReference type="EMBL" id="JAHZIK010000044">
    <property type="protein sequence ID" value="MBW7453122.1"/>
    <property type="molecule type" value="Genomic_DNA"/>
</dbReference>
<name>A0ABS7BX01_9BACL</name>
<protein>
    <submittedName>
        <fullName evidence="2">Cell wall hydrolase</fullName>
    </submittedName>
</protein>
<dbReference type="InterPro" id="IPR042047">
    <property type="entry name" value="SleB_dom1"/>
</dbReference>
<dbReference type="GO" id="GO:0016787">
    <property type="term" value="F:hydrolase activity"/>
    <property type="evidence" value="ECO:0007669"/>
    <property type="project" value="UniProtKB-KW"/>
</dbReference>
<keyword evidence="3" id="KW-1185">Reference proteome</keyword>
<dbReference type="Gene3D" id="6.20.240.60">
    <property type="match status" value="1"/>
</dbReference>
<dbReference type="InterPro" id="IPR011105">
    <property type="entry name" value="Cell_wall_hydrolase_SleB"/>
</dbReference>
<sequence length="123" mass="13664">LRKVTVSKPELAMLARVIYGEARGEDYKGQVAVGAVVMNRLHSPLFPHSVSEVIMEPHAFSAVADGQYWLIPDETAFKAARDAVRGSDPTHNALYYYNPDTATSKWIFTRKVLEKIGSHSFAV</sequence>
<evidence type="ECO:0000259" key="1">
    <source>
        <dbReference type="Pfam" id="PF07486"/>
    </source>
</evidence>
<dbReference type="Proteomes" id="UP001519887">
    <property type="component" value="Unassembled WGS sequence"/>
</dbReference>
<proteinExistence type="predicted"/>
<evidence type="ECO:0000313" key="3">
    <source>
        <dbReference type="Proteomes" id="UP001519887"/>
    </source>
</evidence>
<dbReference type="Pfam" id="PF07486">
    <property type="entry name" value="Hydrolase_2"/>
    <property type="match status" value="1"/>
</dbReference>
<feature type="non-terminal residue" evidence="2">
    <location>
        <position position="1"/>
    </location>
</feature>
<feature type="domain" description="Cell wall hydrolase SleB" evidence="1">
    <location>
        <begin position="24"/>
        <end position="122"/>
    </location>
</feature>
<dbReference type="Gene3D" id="1.10.10.2520">
    <property type="entry name" value="Cell wall hydrolase SleB, domain 1"/>
    <property type="match status" value="1"/>
</dbReference>